<dbReference type="PANTHER" id="PTHR30349">
    <property type="entry name" value="PHAGE INTEGRASE-RELATED"/>
    <property type="match status" value="1"/>
</dbReference>
<dbReference type="PANTHER" id="PTHR30349:SF64">
    <property type="entry name" value="PROPHAGE INTEGRASE INTD-RELATED"/>
    <property type="match status" value="1"/>
</dbReference>
<gene>
    <name evidence="5" type="ORF">EO244_14045</name>
</gene>
<protein>
    <submittedName>
        <fullName evidence="5">Site-specific integrase</fullName>
    </submittedName>
</protein>
<dbReference type="OrthoDB" id="9806835at2"/>
<dbReference type="Pfam" id="PF13102">
    <property type="entry name" value="Phage_int_SAM_5"/>
    <property type="match status" value="1"/>
</dbReference>
<evidence type="ECO:0000256" key="3">
    <source>
        <dbReference type="ARBA" id="ARBA00023172"/>
    </source>
</evidence>
<dbReference type="InterPro" id="IPR025269">
    <property type="entry name" value="SAM-like_dom"/>
</dbReference>
<evidence type="ECO:0000313" key="5">
    <source>
        <dbReference type="EMBL" id="RXQ89545.1"/>
    </source>
</evidence>
<keyword evidence="3" id="KW-0233">DNA recombination</keyword>
<proteinExistence type="inferred from homology"/>
<dbReference type="PROSITE" id="PS51898">
    <property type="entry name" value="TYR_RECOMBINASE"/>
    <property type="match status" value="1"/>
</dbReference>
<evidence type="ECO:0000313" key="6">
    <source>
        <dbReference type="Proteomes" id="UP000289703"/>
    </source>
</evidence>
<dbReference type="SUPFAM" id="SSF56349">
    <property type="entry name" value="DNA breaking-rejoining enzymes"/>
    <property type="match status" value="1"/>
</dbReference>
<evidence type="ECO:0000256" key="1">
    <source>
        <dbReference type="ARBA" id="ARBA00008857"/>
    </source>
</evidence>
<dbReference type="Pfam" id="PF00589">
    <property type="entry name" value="Phage_integrase"/>
    <property type="match status" value="1"/>
</dbReference>
<dbReference type="GO" id="GO:0006310">
    <property type="term" value="P:DNA recombination"/>
    <property type="evidence" value="ECO:0007669"/>
    <property type="project" value="UniProtKB-KW"/>
</dbReference>
<dbReference type="AlphaFoldDB" id="A0A4Q1JJY9"/>
<reference evidence="5 6" key="1">
    <citation type="submission" date="2019-01" db="EMBL/GenBank/DDBJ databases">
        <title>Ancylomarina salipaludis sp. nov., isolated from a salt marsh.</title>
        <authorList>
            <person name="Yoon J.-H."/>
        </authorList>
    </citation>
    <scope>NUCLEOTIDE SEQUENCE [LARGE SCALE GENOMIC DNA]</scope>
    <source>
        <strain evidence="5 6">SHSM-M15</strain>
    </source>
</reference>
<dbReference type="Pfam" id="PF17293">
    <property type="entry name" value="Arm-DNA-bind_5"/>
    <property type="match status" value="1"/>
</dbReference>
<dbReference type="InterPro" id="IPR011010">
    <property type="entry name" value="DNA_brk_join_enz"/>
</dbReference>
<name>A0A4Q1JJY9_9BACT</name>
<comment type="similarity">
    <text evidence="1">Belongs to the 'phage' integrase family.</text>
</comment>
<dbReference type="InterPro" id="IPR035386">
    <property type="entry name" value="Arm-DNA-bind_5"/>
</dbReference>
<dbReference type="InterPro" id="IPR013762">
    <property type="entry name" value="Integrase-like_cat_sf"/>
</dbReference>
<comment type="caution">
    <text evidence="5">The sequence shown here is derived from an EMBL/GenBank/DDBJ whole genome shotgun (WGS) entry which is preliminary data.</text>
</comment>
<sequence>MKVFLRMKKISKGRKSLYLDFYPPVENPNTGNSTRREFLNLHIYERPKSQEDKDHNRATKSLAESIRAKRQIEVQEGTYGFMSATKKKTDFLAYYDKLAQKRIDSPKNYGNWKSAYKYICDFSNNELTVGDLSERLIEDFKEYLMKKTSLANNSQISYFNKFKAAIKQAFKDGLLAENIAQRVESIKEEDTKREFLVVEEIQKLAQVECEIPILKQAFLFSAFTGLRFSDIQKLTWQEIQHSKDNGYFIRFQQKKTKGQETLPIPQNAINFLEKQGNEEGLVFPGLDYSAWNNVKLQNWITKAKINKKITFHAARHSFATLQLTLGTDLYTVSKLLGHKDIRTTQIYAKIIDSKKTEAINKLDDISL</sequence>
<keyword evidence="6" id="KW-1185">Reference proteome</keyword>
<evidence type="ECO:0000259" key="4">
    <source>
        <dbReference type="PROSITE" id="PS51898"/>
    </source>
</evidence>
<organism evidence="5 6">
    <name type="scientific">Ancylomarina salipaludis</name>
    <dbReference type="NCBI Taxonomy" id="2501299"/>
    <lineage>
        <taxon>Bacteria</taxon>
        <taxon>Pseudomonadati</taxon>
        <taxon>Bacteroidota</taxon>
        <taxon>Bacteroidia</taxon>
        <taxon>Marinilabiliales</taxon>
        <taxon>Marinifilaceae</taxon>
        <taxon>Ancylomarina</taxon>
    </lineage>
</organism>
<feature type="domain" description="Tyr recombinase" evidence="4">
    <location>
        <begin position="191"/>
        <end position="360"/>
    </location>
</feature>
<dbReference type="GO" id="GO:0003677">
    <property type="term" value="F:DNA binding"/>
    <property type="evidence" value="ECO:0007669"/>
    <property type="project" value="UniProtKB-KW"/>
</dbReference>
<dbReference type="EMBL" id="SAXA01000015">
    <property type="protein sequence ID" value="RXQ89545.1"/>
    <property type="molecule type" value="Genomic_DNA"/>
</dbReference>
<keyword evidence="2" id="KW-0238">DNA-binding</keyword>
<dbReference type="CDD" id="cd01185">
    <property type="entry name" value="INTN1_C_like"/>
    <property type="match status" value="1"/>
</dbReference>
<dbReference type="InterPro" id="IPR002104">
    <property type="entry name" value="Integrase_catalytic"/>
</dbReference>
<dbReference type="Proteomes" id="UP000289703">
    <property type="component" value="Unassembled WGS sequence"/>
</dbReference>
<evidence type="ECO:0000256" key="2">
    <source>
        <dbReference type="ARBA" id="ARBA00023125"/>
    </source>
</evidence>
<dbReference type="InterPro" id="IPR010998">
    <property type="entry name" value="Integrase_recombinase_N"/>
</dbReference>
<dbReference type="GO" id="GO:0015074">
    <property type="term" value="P:DNA integration"/>
    <property type="evidence" value="ECO:0007669"/>
    <property type="project" value="InterPro"/>
</dbReference>
<dbReference type="Gene3D" id="1.10.150.130">
    <property type="match status" value="1"/>
</dbReference>
<dbReference type="InterPro" id="IPR050090">
    <property type="entry name" value="Tyrosine_recombinase_XerCD"/>
</dbReference>
<accession>A0A4Q1JJY9</accession>
<dbReference type="Gene3D" id="1.10.443.10">
    <property type="entry name" value="Intergrase catalytic core"/>
    <property type="match status" value="1"/>
</dbReference>